<evidence type="ECO:0000256" key="1">
    <source>
        <dbReference type="ARBA" id="ARBA00005564"/>
    </source>
</evidence>
<sequence>MTQQQTAAAILAVGTYTLKMPHVDGKGRGIYLLGFDPSTGRLSELAVEEAVNPSYLTLSADRSRLYAVREVNAEDNPGVSTYELDAANHTLTLLHDTPTQGVWPCHVSVDNDRSLLLVSNYLTGEVLSYLLDANGVPSGEPVVLTRDGTGPDSDRQDGPHAHCARVGPDRRHVYLADLGVDAVVRHPLNGANVNPVADQTVMAAPGAGPRHLLFTDSGAYMLVNYEMSSTVRMYRLDGDDVSLVSEVSSLPQDFAGNSGAGGMRLHPSGRFVYVGNRGHDSIFGARVDETTGSLTPIGTWSLGGRTPRDLAVSPDGKYLLAASQDEAFIRVFSIDAQTGELNFTGYDYPVSSAVCLEFL</sequence>
<dbReference type="Gene3D" id="2.130.10.10">
    <property type="entry name" value="YVTN repeat-like/Quinoprotein amine dehydrogenase"/>
    <property type="match status" value="1"/>
</dbReference>
<keyword evidence="4" id="KW-1185">Reference proteome</keyword>
<dbReference type="GO" id="GO:0017057">
    <property type="term" value="F:6-phosphogluconolactonase activity"/>
    <property type="evidence" value="ECO:0007669"/>
    <property type="project" value="TreeGrafter"/>
</dbReference>
<evidence type="ECO:0000313" key="4">
    <source>
        <dbReference type="Proteomes" id="UP000183487"/>
    </source>
</evidence>
<keyword evidence="2" id="KW-0119">Carbohydrate metabolism</keyword>
<dbReference type="PANTHER" id="PTHR30344">
    <property type="entry name" value="6-PHOSPHOGLUCONOLACTONASE-RELATED"/>
    <property type="match status" value="1"/>
</dbReference>
<dbReference type="Pfam" id="PF10282">
    <property type="entry name" value="Lactonase"/>
    <property type="match status" value="1"/>
</dbReference>
<evidence type="ECO:0000313" key="3">
    <source>
        <dbReference type="EMBL" id="SDQ29963.1"/>
    </source>
</evidence>
<name>A0A1H0ZRF7_9BURK</name>
<dbReference type="OrthoDB" id="9790815at2"/>
<dbReference type="PANTHER" id="PTHR30344:SF1">
    <property type="entry name" value="6-PHOSPHOGLUCONOLACTONASE"/>
    <property type="match status" value="1"/>
</dbReference>
<dbReference type="InterPro" id="IPR050282">
    <property type="entry name" value="Cycloisomerase_2"/>
</dbReference>
<protein>
    <submittedName>
        <fullName evidence="3">6-phosphogluconolactonase</fullName>
    </submittedName>
</protein>
<organism evidence="3 4">
    <name type="scientific">Paraburkholderia fungorum</name>
    <dbReference type="NCBI Taxonomy" id="134537"/>
    <lineage>
        <taxon>Bacteria</taxon>
        <taxon>Pseudomonadati</taxon>
        <taxon>Pseudomonadota</taxon>
        <taxon>Betaproteobacteria</taxon>
        <taxon>Burkholderiales</taxon>
        <taxon>Burkholderiaceae</taxon>
        <taxon>Paraburkholderia</taxon>
    </lineage>
</organism>
<dbReference type="GO" id="GO:0006006">
    <property type="term" value="P:glucose metabolic process"/>
    <property type="evidence" value="ECO:0007669"/>
    <property type="project" value="UniProtKB-KW"/>
</dbReference>
<dbReference type="InterPro" id="IPR019405">
    <property type="entry name" value="Lactonase_7-beta_prop"/>
</dbReference>
<dbReference type="InterPro" id="IPR015943">
    <property type="entry name" value="WD40/YVTN_repeat-like_dom_sf"/>
</dbReference>
<dbReference type="SUPFAM" id="SSF51004">
    <property type="entry name" value="C-terminal (heme d1) domain of cytochrome cd1-nitrite reductase"/>
    <property type="match status" value="1"/>
</dbReference>
<dbReference type="InterPro" id="IPR011048">
    <property type="entry name" value="Haem_d1_sf"/>
</dbReference>
<reference evidence="4" key="1">
    <citation type="submission" date="2016-10" db="EMBL/GenBank/DDBJ databases">
        <authorList>
            <person name="Varghese N."/>
        </authorList>
    </citation>
    <scope>NUCLEOTIDE SEQUENCE [LARGE SCALE GENOMIC DNA]</scope>
    <source>
        <strain evidence="4">GAS106B</strain>
    </source>
</reference>
<evidence type="ECO:0000256" key="2">
    <source>
        <dbReference type="ARBA" id="ARBA00022526"/>
    </source>
</evidence>
<dbReference type="Proteomes" id="UP000183487">
    <property type="component" value="Unassembled WGS sequence"/>
</dbReference>
<accession>A0A1H0ZRF7</accession>
<proteinExistence type="inferred from homology"/>
<dbReference type="AlphaFoldDB" id="A0A1H0ZRF7"/>
<keyword evidence="2" id="KW-0313">Glucose metabolism</keyword>
<dbReference type="EMBL" id="FNKP01000001">
    <property type="protein sequence ID" value="SDQ29963.1"/>
    <property type="molecule type" value="Genomic_DNA"/>
</dbReference>
<comment type="similarity">
    <text evidence="1">Belongs to the cycloisomerase 2 family.</text>
</comment>
<dbReference type="RefSeq" id="WP_074763110.1">
    <property type="nucleotide sequence ID" value="NZ_FNKP01000001.1"/>
</dbReference>
<gene>
    <name evidence="3" type="ORF">SAMN05443245_0802</name>
</gene>